<evidence type="ECO:0000256" key="3">
    <source>
        <dbReference type="ARBA" id="ARBA00022840"/>
    </source>
</evidence>
<dbReference type="SUPFAM" id="SSF52172">
    <property type="entry name" value="CheY-like"/>
    <property type="match status" value="1"/>
</dbReference>
<reference evidence="10 11" key="1">
    <citation type="journal article" date="2017" name="Int. J. Syst. Evol. Microbiol.">
        <title>Rhodosalinus sediminis gen. nov., sp. nov., isolated from marine saltern.</title>
        <authorList>
            <person name="Guo L.Y."/>
            <person name="Ling S.K."/>
            <person name="Li C.M."/>
            <person name="Chen G.J."/>
            <person name="Du Z.J."/>
        </authorList>
    </citation>
    <scope>NUCLEOTIDE SEQUENCE [LARGE SCALE GENOMIC DNA]</scope>
    <source>
        <strain evidence="10 11">WDN1C137</strain>
    </source>
</reference>
<dbReference type="SMART" id="SM00382">
    <property type="entry name" value="AAA"/>
    <property type="match status" value="1"/>
</dbReference>
<dbReference type="PANTHER" id="PTHR32071:SF29">
    <property type="entry name" value="PHOSPHOGLYCERATE TRANSPORT SYSTEM TRANSCRIPTIONAL REGULATORY PROTEIN PGTA"/>
    <property type="match status" value="1"/>
</dbReference>
<keyword evidence="5" id="KW-0805">Transcription regulation</keyword>
<feature type="domain" description="Response regulatory" evidence="9">
    <location>
        <begin position="6"/>
        <end position="120"/>
    </location>
</feature>
<dbReference type="Pfam" id="PF00158">
    <property type="entry name" value="Sigma54_activat"/>
    <property type="match status" value="1"/>
</dbReference>
<dbReference type="SUPFAM" id="SSF52540">
    <property type="entry name" value="P-loop containing nucleoside triphosphate hydrolases"/>
    <property type="match status" value="1"/>
</dbReference>
<organism evidence="10 11">
    <name type="scientific">Rhodosalinus sediminis</name>
    <dbReference type="NCBI Taxonomy" id="1940533"/>
    <lineage>
        <taxon>Bacteria</taxon>
        <taxon>Pseudomonadati</taxon>
        <taxon>Pseudomonadota</taxon>
        <taxon>Alphaproteobacteria</taxon>
        <taxon>Rhodobacterales</taxon>
        <taxon>Paracoccaceae</taxon>
        <taxon>Rhodosalinus</taxon>
    </lineage>
</organism>
<dbReference type="InterPro" id="IPR025662">
    <property type="entry name" value="Sigma_54_int_dom_ATP-bd_1"/>
</dbReference>
<evidence type="ECO:0000256" key="5">
    <source>
        <dbReference type="ARBA" id="ARBA00023015"/>
    </source>
</evidence>
<proteinExistence type="predicted"/>
<evidence type="ECO:0000259" key="9">
    <source>
        <dbReference type="PROSITE" id="PS50110"/>
    </source>
</evidence>
<dbReference type="RefSeq" id="WP_115980657.1">
    <property type="nucleotide sequence ID" value="NZ_QOHR01000017.1"/>
</dbReference>
<keyword evidence="1 7" id="KW-0597">Phosphoprotein</keyword>
<dbReference type="Gene3D" id="3.40.50.2300">
    <property type="match status" value="1"/>
</dbReference>
<protein>
    <submittedName>
        <fullName evidence="10">Sigma-54-dependent Fis family transcriptional regulator</fullName>
    </submittedName>
</protein>
<evidence type="ECO:0000256" key="4">
    <source>
        <dbReference type="ARBA" id="ARBA00023012"/>
    </source>
</evidence>
<dbReference type="Pfam" id="PF02954">
    <property type="entry name" value="HTH_8"/>
    <property type="match status" value="1"/>
</dbReference>
<dbReference type="InterPro" id="IPR002078">
    <property type="entry name" value="Sigma_54_int"/>
</dbReference>
<dbReference type="FunFam" id="3.40.50.300:FF:001812">
    <property type="entry name" value="C4-dicarboxylate transport transcriptional regulatory protein DctD"/>
    <property type="match status" value="1"/>
</dbReference>
<dbReference type="CDD" id="cd17549">
    <property type="entry name" value="REC_DctD-like"/>
    <property type="match status" value="1"/>
</dbReference>
<keyword evidence="4" id="KW-0902">Two-component regulatory system</keyword>
<evidence type="ECO:0000256" key="1">
    <source>
        <dbReference type="ARBA" id="ARBA00022553"/>
    </source>
</evidence>
<dbReference type="PANTHER" id="PTHR32071">
    <property type="entry name" value="TRANSCRIPTIONAL REGULATORY PROTEIN"/>
    <property type="match status" value="1"/>
</dbReference>
<dbReference type="InterPro" id="IPR009057">
    <property type="entry name" value="Homeodomain-like_sf"/>
</dbReference>
<evidence type="ECO:0000256" key="2">
    <source>
        <dbReference type="ARBA" id="ARBA00022741"/>
    </source>
</evidence>
<dbReference type="CDD" id="cd00009">
    <property type="entry name" value="AAA"/>
    <property type="match status" value="1"/>
</dbReference>
<evidence type="ECO:0000313" key="11">
    <source>
        <dbReference type="Proteomes" id="UP000257131"/>
    </source>
</evidence>
<dbReference type="Gene3D" id="3.40.50.300">
    <property type="entry name" value="P-loop containing nucleotide triphosphate hydrolases"/>
    <property type="match status" value="1"/>
</dbReference>
<dbReference type="InterPro" id="IPR058031">
    <property type="entry name" value="AAA_lid_NorR"/>
</dbReference>
<sequence>MTKATKIAVVDDERDMRESISQWLALSGFDTEAFESAEAALRAIGPDYPGIVIADIRMPGMDGMQFLKKLMGLDSALPVIMITGHGDVPMAVEAMRMGAFDFLEKPFDPERMTDLAKRASAARRLTLDTRALRRDLAEGGHIMEKLIGASPAMERLREDILDLGQADGHVLIEGETGTGKTLVAHALHAVGSSAGRRFVLVSCGALDENALMRRLFGPDDAGAGQLPAIEEARGGTLVLEDIETLPDAVQARLLSVLDEEGTPPEARPEIRPETRVVAISNLQDEGETCETVLRPDLYYRLAAHRIVVPPLRARGEDVLTLFARLTEQFAEEYGCETPQVTAQEAAQLLQAPWPGNVRQLINLAERAVLQARRGQGSLASLLMNDHEEMRPVMTAEGKPLKEYVEAFERMLIDNAMRRHKGSVAAVMEELSLPRRTLNEKMAKYGLQRADYL</sequence>
<keyword evidence="11" id="KW-1185">Reference proteome</keyword>
<dbReference type="InterPro" id="IPR011006">
    <property type="entry name" value="CheY-like_superfamily"/>
</dbReference>
<dbReference type="GO" id="GO:0005524">
    <property type="term" value="F:ATP binding"/>
    <property type="evidence" value="ECO:0007669"/>
    <property type="project" value="UniProtKB-KW"/>
</dbReference>
<dbReference type="PROSITE" id="PS50110">
    <property type="entry name" value="RESPONSE_REGULATORY"/>
    <property type="match status" value="1"/>
</dbReference>
<dbReference type="SMART" id="SM00448">
    <property type="entry name" value="REC"/>
    <property type="match status" value="1"/>
</dbReference>
<dbReference type="InterPro" id="IPR025944">
    <property type="entry name" value="Sigma_54_int_dom_CS"/>
</dbReference>
<dbReference type="InterPro" id="IPR027417">
    <property type="entry name" value="P-loop_NTPase"/>
</dbReference>
<dbReference type="Gene3D" id="1.10.10.60">
    <property type="entry name" value="Homeodomain-like"/>
    <property type="match status" value="1"/>
</dbReference>
<dbReference type="Pfam" id="PF00072">
    <property type="entry name" value="Response_reg"/>
    <property type="match status" value="1"/>
</dbReference>
<accession>A0A3D9BQ07</accession>
<dbReference type="FunFam" id="3.40.50.2300:FF:000018">
    <property type="entry name" value="DNA-binding transcriptional regulator NtrC"/>
    <property type="match status" value="1"/>
</dbReference>
<dbReference type="InterPro" id="IPR001789">
    <property type="entry name" value="Sig_transdc_resp-reg_receiver"/>
</dbReference>
<dbReference type="OrthoDB" id="9802388at2"/>
<dbReference type="InterPro" id="IPR002197">
    <property type="entry name" value="HTH_Fis"/>
</dbReference>
<comment type="caution">
    <text evidence="10">The sequence shown here is derived from an EMBL/GenBank/DDBJ whole genome shotgun (WGS) entry which is preliminary data.</text>
</comment>
<dbReference type="Gene3D" id="1.10.8.60">
    <property type="match status" value="1"/>
</dbReference>
<dbReference type="Proteomes" id="UP000257131">
    <property type="component" value="Unassembled WGS sequence"/>
</dbReference>
<dbReference type="SUPFAM" id="SSF46689">
    <property type="entry name" value="Homeodomain-like"/>
    <property type="match status" value="1"/>
</dbReference>
<feature type="domain" description="Sigma-54 factor interaction" evidence="8">
    <location>
        <begin position="146"/>
        <end position="369"/>
    </location>
</feature>
<dbReference type="FunFam" id="1.10.10.60:FF:000179">
    <property type="entry name" value="Two component, sigma54 specific, transcriptional regulator, Fis family"/>
    <property type="match status" value="1"/>
</dbReference>
<dbReference type="GO" id="GO:0006355">
    <property type="term" value="P:regulation of DNA-templated transcription"/>
    <property type="evidence" value="ECO:0007669"/>
    <property type="project" value="InterPro"/>
</dbReference>
<evidence type="ECO:0000256" key="6">
    <source>
        <dbReference type="ARBA" id="ARBA00023163"/>
    </source>
</evidence>
<evidence type="ECO:0000259" key="8">
    <source>
        <dbReference type="PROSITE" id="PS50045"/>
    </source>
</evidence>
<keyword evidence="3" id="KW-0067">ATP-binding</keyword>
<keyword evidence="6" id="KW-0804">Transcription</keyword>
<evidence type="ECO:0000313" key="10">
    <source>
        <dbReference type="EMBL" id="REC55593.1"/>
    </source>
</evidence>
<dbReference type="Pfam" id="PF25601">
    <property type="entry name" value="AAA_lid_14"/>
    <property type="match status" value="1"/>
</dbReference>
<dbReference type="PROSITE" id="PS00675">
    <property type="entry name" value="SIGMA54_INTERACT_1"/>
    <property type="match status" value="1"/>
</dbReference>
<dbReference type="PROSITE" id="PS00688">
    <property type="entry name" value="SIGMA54_INTERACT_3"/>
    <property type="match status" value="1"/>
</dbReference>
<name>A0A3D9BQ07_9RHOB</name>
<keyword evidence="2" id="KW-0547">Nucleotide-binding</keyword>
<feature type="modified residue" description="4-aspartylphosphate" evidence="7">
    <location>
        <position position="55"/>
    </location>
</feature>
<dbReference type="PROSITE" id="PS50045">
    <property type="entry name" value="SIGMA54_INTERACT_4"/>
    <property type="match status" value="1"/>
</dbReference>
<gene>
    <name evidence="10" type="ORF">DRV84_11275</name>
</gene>
<dbReference type="AlphaFoldDB" id="A0A3D9BQ07"/>
<dbReference type="GO" id="GO:0000160">
    <property type="term" value="P:phosphorelay signal transduction system"/>
    <property type="evidence" value="ECO:0007669"/>
    <property type="project" value="UniProtKB-KW"/>
</dbReference>
<dbReference type="GO" id="GO:0043565">
    <property type="term" value="F:sequence-specific DNA binding"/>
    <property type="evidence" value="ECO:0007669"/>
    <property type="project" value="InterPro"/>
</dbReference>
<dbReference type="EMBL" id="QOHR01000017">
    <property type="protein sequence ID" value="REC55593.1"/>
    <property type="molecule type" value="Genomic_DNA"/>
</dbReference>
<evidence type="ECO:0000256" key="7">
    <source>
        <dbReference type="PROSITE-ProRule" id="PRU00169"/>
    </source>
</evidence>
<dbReference type="InterPro" id="IPR003593">
    <property type="entry name" value="AAA+_ATPase"/>
</dbReference>